<accession>A0ABV5ZL68</accession>
<dbReference type="InterPro" id="IPR052519">
    <property type="entry name" value="Euk-type_GlcNAc_Kinase"/>
</dbReference>
<dbReference type="PANTHER" id="PTHR43190:SF3">
    <property type="entry name" value="N-ACETYL-D-GLUCOSAMINE KINASE"/>
    <property type="match status" value="1"/>
</dbReference>
<reference evidence="2 3" key="1">
    <citation type="submission" date="2024-09" db="EMBL/GenBank/DDBJ databases">
        <authorList>
            <person name="Sun Q."/>
            <person name="Mori K."/>
        </authorList>
    </citation>
    <scope>NUCLEOTIDE SEQUENCE [LARGE SCALE GENOMIC DNA]</scope>
    <source>
        <strain evidence="2 3">ATCC 51272</strain>
    </source>
</reference>
<evidence type="ECO:0000259" key="1">
    <source>
        <dbReference type="Pfam" id="PF01869"/>
    </source>
</evidence>
<evidence type="ECO:0000313" key="2">
    <source>
        <dbReference type="EMBL" id="MFB9897680.1"/>
    </source>
</evidence>
<dbReference type="Gene3D" id="1.10.720.160">
    <property type="match status" value="1"/>
</dbReference>
<dbReference type="Pfam" id="PF01869">
    <property type="entry name" value="BcrAD_BadFG"/>
    <property type="match status" value="1"/>
</dbReference>
<dbReference type="CDD" id="cd24079">
    <property type="entry name" value="ASKHA_NBD_PG1100-like"/>
    <property type="match status" value="1"/>
</dbReference>
<proteinExistence type="predicted"/>
<dbReference type="PANTHER" id="PTHR43190">
    <property type="entry name" value="N-ACETYL-D-GLUCOSAMINE KINASE"/>
    <property type="match status" value="1"/>
</dbReference>
<dbReference type="InterPro" id="IPR043129">
    <property type="entry name" value="ATPase_NBD"/>
</dbReference>
<organism evidence="2 3">
    <name type="scientific">Hallella seregens ATCC 51272</name>
    <dbReference type="NCBI Taxonomy" id="1336250"/>
    <lineage>
        <taxon>Bacteria</taxon>
        <taxon>Pseudomonadati</taxon>
        <taxon>Bacteroidota</taxon>
        <taxon>Bacteroidia</taxon>
        <taxon>Bacteroidales</taxon>
        <taxon>Prevotellaceae</taxon>
        <taxon>Hallella</taxon>
    </lineage>
</organism>
<dbReference type="EMBL" id="JBHLZF010000002">
    <property type="protein sequence ID" value="MFB9897680.1"/>
    <property type="molecule type" value="Genomic_DNA"/>
</dbReference>
<protein>
    <submittedName>
        <fullName evidence="2">BadF/BadG/BcrA/BcrD ATPase family protein</fullName>
    </submittedName>
</protein>
<dbReference type="InterPro" id="IPR002731">
    <property type="entry name" value="ATPase_BadF"/>
</dbReference>
<name>A0ABV5ZL68_9BACT</name>
<dbReference type="Gene3D" id="3.30.420.40">
    <property type="match status" value="2"/>
</dbReference>
<comment type="caution">
    <text evidence="2">The sequence shown here is derived from an EMBL/GenBank/DDBJ whole genome shotgun (WGS) entry which is preliminary data.</text>
</comment>
<dbReference type="Proteomes" id="UP001589688">
    <property type="component" value="Unassembled WGS sequence"/>
</dbReference>
<gene>
    <name evidence="2" type="ORF">ACFFK8_07675</name>
</gene>
<dbReference type="RefSeq" id="WP_211234604.1">
    <property type="nucleotide sequence ID" value="NZ_JADU01000031.1"/>
</dbReference>
<feature type="domain" description="ATPase BadF/BadG/BcrA/BcrD type" evidence="1">
    <location>
        <begin position="17"/>
        <end position="164"/>
    </location>
</feature>
<dbReference type="SUPFAM" id="SSF53067">
    <property type="entry name" value="Actin-like ATPase domain"/>
    <property type="match status" value="2"/>
</dbReference>
<evidence type="ECO:0000313" key="3">
    <source>
        <dbReference type="Proteomes" id="UP001589688"/>
    </source>
</evidence>
<sequence length="297" mass="32853">MNMELNHPRTHYQLIADSGSTKTDWCVTADGRPIQQVRTKGLNPFQLSEEEMADEMCRALRPALQTAGADNAPIDVYFYGAGCTTEKQPIVERALRRSLSGIVRCEVASDMLAAARSICGHEAGIACILGTGSNSCAFDGERITHNVSPLGFILGDEGSGAVLGRTLVGDILKRQLPQPIIDRFEQQYRLTAADIIDRVYRQKLPNRFLASFAPFLAENIGEPTIHELVTEGLRRFLRRNVMQYAGWQQLPIGFNGSIATVFRQQLQEVVEAEGMHLGRIIQAPMEGLVEYHAARQA</sequence>
<keyword evidence="3" id="KW-1185">Reference proteome</keyword>